<evidence type="ECO:0000256" key="2">
    <source>
        <dbReference type="SAM" id="MobiDB-lite"/>
    </source>
</evidence>
<accession>A0A0C9RR33</accession>
<dbReference type="AlphaFoldDB" id="A0A0C9RR33"/>
<reference evidence="3" key="1">
    <citation type="submission" date="2015-02" db="EMBL/GenBank/DDBJ databases">
        <title>A transcriptome of Wollemia nobilis - a relic of Gondwana.</title>
        <authorList>
            <person name="Chia J.Y."/>
            <person name="Leong Y.S."/>
            <person name="Abdul Karim S."/>
            <person name="Wan Azmi N."/>
            <person name="Hercus R."/>
            <person name="Croft L."/>
        </authorList>
    </citation>
    <scope>NUCLEOTIDE SEQUENCE</scope>
    <source>
        <strain evidence="3">MaeBrown</strain>
        <tissue evidence="3">Leaf</tissue>
    </source>
</reference>
<comment type="similarity">
    <text evidence="1">Belongs to the senescence regulator S40 family.</text>
</comment>
<evidence type="ECO:0000256" key="1">
    <source>
        <dbReference type="ARBA" id="ARBA00034773"/>
    </source>
</evidence>
<sequence length="247" mass="27246">MERANSNSRQRKITSGLRTAELFLGVKQPAAVTSDSNGEVELDETDVVWSGVYDDGEEKEEEKDKVEPQRNGKITTAWRGIGHTPAGLTAVLEDGGRREALGRFGLVRRIGGAPYEAVRDLGSVVTARIIIPPAASSSNGDEYSRSARRYHQSAPVNVPLWPKSSLHKPHGGVNGNPNLRVSENMVANDDNDDEDEERLPPHEILARDQGRSHMTTFSVYEGAGRTLRGHDLRRVRNAVWRRTGFEG</sequence>
<evidence type="ECO:0000313" key="3">
    <source>
        <dbReference type="EMBL" id="JAG89596.1"/>
    </source>
</evidence>
<dbReference type="EMBL" id="GCHU01000065">
    <property type="protein sequence ID" value="JAG89596.1"/>
    <property type="molecule type" value="Transcribed_RNA"/>
</dbReference>
<name>A0A0C9RR33_9CONI</name>
<dbReference type="PANTHER" id="PTHR33083:SF123">
    <property type="entry name" value="EXPRESSED PROTEIN"/>
    <property type="match status" value="1"/>
</dbReference>
<proteinExistence type="inferred from homology"/>
<dbReference type="Pfam" id="PF04520">
    <property type="entry name" value="Senescence_reg"/>
    <property type="match status" value="1"/>
</dbReference>
<dbReference type="GO" id="GO:0010150">
    <property type="term" value="P:leaf senescence"/>
    <property type="evidence" value="ECO:0007669"/>
    <property type="project" value="UniProtKB-ARBA"/>
</dbReference>
<dbReference type="PANTHER" id="PTHR33083">
    <property type="entry name" value="EXPRESSED PROTEIN"/>
    <property type="match status" value="1"/>
</dbReference>
<dbReference type="InterPro" id="IPR007608">
    <property type="entry name" value="Senescence_reg_S40"/>
</dbReference>
<organism evidence="3">
    <name type="scientific">Wollemia nobilis</name>
    <dbReference type="NCBI Taxonomy" id="56998"/>
    <lineage>
        <taxon>Eukaryota</taxon>
        <taxon>Viridiplantae</taxon>
        <taxon>Streptophyta</taxon>
        <taxon>Embryophyta</taxon>
        <taxon>Tracheophyta</taxon>
        <taxon>Spermatophyta</taxon>
        <taxon>Pinopsida</taxon>
        <taxon>Pinidae</taxon>
        <taxon>Conifers II</taxon>
        <taxon>Araucariales</taxon>
        <taxon>Araucariaceae</taxon>
        <taxon>Wollemia</taxon>
    </lineage>
</organism>
<protein>
    <submittedName>
        <fullName evidence="3">TSA: Wollemia nobilis Ref_Wollemi_Transcript_65_1638 transcribed RNA sequence</fullName>
    </submittedName>
</protein>
<feature type="region of interest" description="Disordered" evidence="2">
    <location>
        <begin position="160"/>
        <end position="180"/>
    </location>
</feature>